<evidence type="ECO:0008006" key="4">
    <source>
        <dbReference type="Google" id="ProtNLM"/>
    </source>
</evidence>
<organism evidence="2 3">
    <name type="scientific">Daejeonella lutea</name>
    <dbReference type="NCBI Taxonomy" id="572036"/>
    <lineage>
        <taxon>Bacteria</taxon>
        <taxon>Pseudomonadati</taxon>
        <taxon>Bacteroidota</taxon>
        <taxon>Sphingobacteriia</taxon>
        <taxon>Sphingobacteriales</taxon>
        <taxon>Sphingobacteriaceae</taxon>
        <taxon>Daejeonella</taxon>
    </lineage>
</organism>
<dbReference type="AlphaFoldDB" id="A0A1T5DMJ9"/>
<proteinExistence type="predicted"/>
<evidence type="ECO:0000313" key="3">
    <source>
        <dbReference type="Proteomes" id="UP000189981"/>
    </source>
</evidence>
<dbReference type="OrthoDB" id="676338at2"/>
<protein>
    <recommendedName>
        <fullName evidence="4">Glutaminyl-tRNA synthetase</fullName>
    </recommendedName>
</protein>
<dbReference type="Pfam" id="PF19897">
    <property type="entry name" value="DUF6370"/>
    <property type="match status" value="1"/>
</dbReference>
<dbReference type="EMBL" id="FUYR01000002">
    <property type="protein sequence ID" value="SKB72922.1"/>
    <property type="molecule type" value="Genomic_DNA"/>
</dbReference>
<evidence type="ECO:0000313" key="2">
    <source>
        <dbReference type="EMBL" id="SKB72922.1"/>
    </source>
</evidence>
<keyword evidence="3" id="KW-1185">Reference proteome</keyword>
<dbReference type="Proteomes" id="UP000189981">
    <property type="component" value="Unassembled WGS sequence"/>
</dbReference>
<feature type="signal peptide" evidence="1">
    <location>
        <begin position="1"/>
        <end position="19"/>
    </location>
</feature>
<feature type="chain" id="PRO_5013318580" description="Glutaminyl-tRNA synthetase" evidence="1">
    <location>
        <begin position="20"/>
        <end position="116"/>
    </location>
</feature>
<evidence type="ECO:0000256" key="1">
    <source>
        <dbReference type="SAM" id="SignalP"/>
    </source>
</evidence>
<dbReference type="STRING" id="572036.SAMN05661099_2445"/>
<dbReference type="InterPro" id="IPR045950">
    <property type="entry name" value="DUF6370"/>
</dbReference>
<sequence length="116" mass="12822">MKRLLLLLIFSCTAGIASSQTKKPTQSKNSTETLQIVEASCGECQFKMKGNDCDLAVRIKGKAYFVDGTKIDDHGDAHASDGFCEKIRKAEVKGKVVNNRFVATHFKLLPEEKSKK</sequence>
<gene>
    <name evidence="2" type="ORF">SAMN05661099_2445</name>
</gene>
<keyword evidence="1" id="KW-0732">Signal</keyword>
<name>A0A1T5DMJ9_9SPHI</name>
<accession>A0A1T5DMJ9</accession>
<reference evidence="3" key="1">
    <citation type="submission" date="2017-02" db="EMBL/GenBank/DDBJ databases">
        <authorList>
            <person name="Varghese N."/>
            <person name="Submissions S."/>
        </authorList>
    </citation>
    <scope>NUCLEOTIDE SEQUENCE [LARGE SCALE GENOMIC DNA]</scope>
    <source>
        <strain evidence="3">DSM 22385</strain>
    </source>
</reference>
<dbReference type="RefSeq" id="WP_079702950.1">
    <property type="nucleotide sequence ID" value="NZ_FUYR01000002.1"/>
</dbReference>